<protein>
    <submittedName>
        <fullName evidence="3">Peptidase A24A prepilin type IV</fullName>
    </submittedName>
</protein>
<feature type="transmembrane region" description="Helical" evidence="1">
    <location>
        <begin position="142"/>
        <end position="161"/>
    </location>
</feature>
<dbReference type="InterPro" id="IPR000045">
    <property type="entry name" value="Prepilin_IV_endopep_pep"/>
</dbReference>
<name>A0A9X4P0Q2_9BURK</name>
<evidence type="ECO:0000259" key="2">
    <source>
        <dbReference type="Pfam" id="PF01478"/>
    </source>
</evidence>
<feature type="transmembrane region" description="Helical" evidence="1">
    <location>
        <begin position="99"/>
        <end position="121"/>
    </location>
</feature>
<feature type="transmembrane region" description="Helical" evidence="1">
    <location>
        <begin position="59"/>
        <end position="79"/>
    </location>
</feature>
<feature type="domain" description="Prepilin type IV endopeptidase peptidase" evidence="2">
    <location>
        <begin position="10"/>
        <end position="112"/>
    </location>
</feature>
<proteinExistence type="predicted"/>
<sequence>MTAGLVLAGFVAFLLVAVFFDATRRKAPNAMVVAGALGALAALALNLNPVELTAARAALGGLLALALLLPFYGLGSMAAGDVKLGAVLGLWLGPQLMLATWLGANLLALLHALLVLSLSALRHRAPMPPPGPTDARSPGRKIPLAAYMSIVALAFTLWRHLPVPP</sequence>
<gene>
    <name evidence="3" type="ORF">H010_21156</name>
</gene>
<comment type="caution">
    <text evidence="3">The sequence shown here is derived from an EMBL/GenBank/DDBJ whole genome shotgun (WGS) entry which is preliminary data.</text>
</comment>
<dbReference type="RefSeq" id="WP_068174751.1">
    <property type="nucleotide sequence ID" value="NZ_AOGK01000025.1"/>
</dbReference>
<evidence type="ECO:0000313" key="3">
    <source>
        <dbReference type="EMBL" id="MDG5977775.1"/>
    </source>
</evidence>
<dbReference type="EMBL" id="AOGK01000025">
    <property type="protein sequence ID" value="MDG5977775.1"/>
    <property type="molecule type" value="Genomic_DNA"/>
</dbReference>
<dbReference type="GO" id="GO:0004190">
    <property type="term" value="F:aspartic-type endopeptidase activity"/>
    <property type="evidence" value="ECO:0007669"/>
    <property type="project" value="InterPro"/>
</dbReference>
<dbReference type="Gene3D" id="1.20.120.1220">
    <property type="match status" value="1"/>
</dbReference>
<evidence type="ECO:0000313" key="4">
    <source>
        <dbReference type="Proteomes" id="UP001152876"/>
    </source>
</evidence>
<dbReference type="GO" id="GO:0016020">
    <property type="term" value="C:membrane"/>
    <property type="evidence" value="ECO:0007669"/>
    <property type="project" value="InterPro"/>
</dbReference>
<dbReference type="AlphaFoldDB" id="A0A9X4P0Q2"/>
<organism evidence="3 4">
    <name type="scientific">Hydrogenophaga taeniospiralis CCUG 15921</name>
    <dbReference type="NCBI Taxonomy" id="1281780"/>
    <lineage>
        <taxon>Bacteria</taxon>
        <taxon>Pseudomonadati</taxon>
        <taxon>Pseudomonadota</taxon>
        <taxon>Betaproteobacteria</taxon>
        <taxon>Burkholderiales</taxon>
        <taxon>Comamonadaceae</taxon>
        <taxon>Hydrogenophaga</taxon>
    </lineage>
</organism>
<dbReference type="Pfam" id="PF01478">
    <property type="entry name" value="Peptidase_A24"/>
    <property type="match status" value="1"/>
</dbReference>
<keyword evidence="1" id="KW-1133">Transmembrane helix</keyword>
<evidence type="ECO:0000256" key="1">
    <source>
        <dbReference type="SAM" id="Phobius"/>
    </source>
</evidence>
<accession>A0A9X4P0Q2</accession>
<keyword evidence="4" id="KW-1185">Reference proteome</keyword>
<keyword evidence="1" id="KW-0812">Transmembrane</keyword>
<feature type="transmembrane region" description="Helical" evidence="1">
    <location>
        <begin position="30"/>
        <end position="47"/>
    </location>
</feature>
<reference evidence="3" key="1">
    <citation type="submission" date="2013-01" db="EMBL/GenBank/DDBJ databases">
        <title>Genome draft of Hydrogenophaga taeniospiralis 2K1.</title>
        <authorList>
            <person name="Gomila M."/>
            <person name="Lalucat J."/>
        </authorList>
    </citation>
    <scope>NUCLEOTIDE SEQUENCE</scope>
    <source>
        <strain evidence="3">CCUG 15921</strain>
    </source>
</reference>
<dbReference type="Proteomes" id="UP001152876">
    <property type="component" value="Unassembled WGS sequence"/>
</dbReference>
<keyword evidence="1" id="KW-0472">Membrane</keyword>